<feature type="transmembrane region" description="Helical" evidence="6">
    <location>
        <begin position="72"/>
        <end position="89"/>
    </location>
</feature>
<evidence type="ECO:0000256" key="1">
    <source>
        <dbReference type="ARBA" id="ARBA00004651"/>
    </source>
</evidence>
<keyword evidence="3 6" id="KW-0812">Transmembrane</keyword>
<reference evidence="7 8" key="1">
    <citation type="submission" date="2016-03" db="EMBL/GenBank/DDBJ databases">
        <authorList>
            <consortium name="Pathogen Informatics"/>
        </authorList>
    </citation>
    <scope>NUCLEOTIDE SEQUENCE [LARGE SCALE GENOMIC DNA]</scope>
    <source>
        <strain evidence="7 8">NCTC13364</strain>
    </source>
</reference>
<evidence type="ECO:0000256" key="2">
    <source>
        <dbReference type="ARBA" id="ARBA00022475"/>
    </source>
</evidence>
<dbReference type="InterPro" id="IPR051461">
    <property type="entry name" value="UPF0750_membrane"/>
</dbReference>
<feature type="transmembrane region" description="Helical" evidence="6">
    <location>
        <begin position="96"/>
        <end position="114"/>
    </location>
</feature>
<evidence type="ECO:0000256" key="4">
    <source>
        <dbReference type="ARBA" id="ARBA00022989"/>
    </source>
</evidence>
<keyword evidence="5 6" id="KW-0472">Membrane</keyword>
<accession>A0A157QKU5</accession>
<keyword evidence="4 6" id="KW-1133">Transmembrane helix</keyword>
<evidence type="ECO:0000256" key="3">
    <source>
        <dbReference type="ARBA" id="ARBA00022692"/>
    </source>
</evidence>
<sequence>MSRDGTLLSSTAVSADRATPHNALDDVYGLFIGVLFAAMGISLLAKGGLISGGIAGMALLASLVTGWAPAPLVPLINIPFILFAFYAMGRFFGFKSLLVSVAIGAGVGLISASLDVARVHSGFAAIAGGTFLGMGILCLARHNASMGGTGALSLWIQRRYTFNAGISQMIFDLALFAVAVAFLPLSRILWSVLGTVAMNAMLIAWHKPGRYRG</sequence>
<feature type="transmembrane region" description="Helical" evidence="6">
    <location>
        <begin position="188"/>
        <end position="205"/>
    </location>
</feature>
<dbReference type="PANTHER" id="PTHR33545:SF5">
    <property type="entry name" value="UPF0750 MEMBRANE PROTEIN YITT"/>
    <property type="match status" value="1"/>
</dbReference>
<feature type="transmembrane region" description="Helical" evidence="6">
    <location>
        <begin position="27"/>
        <end position="44"/>
    </location>
</feature>
<dbReference type="OrthoDB" id="3296441at2"/>
<protein>
    <submittedName>
        <fullName evidence="7">Uncharacterized BCR, YitT family COG1284</fullName>
    </submittedName>
</protein>
<dbReference type="GO" id="GO:0005886">
    <property type="term" value="C:plasma membrane"/>
    <property type="evidence" value="ECO:0007669"/>
    <property type="project" value="UniProtKB-SubCell"/>
</dbReference>
<proteinExistence type="predicted"/>
<dbReference type="EMBL" id="FKBS01000025">
    <property type="protein sequence ID" value="SAI46397.1"/>
    <property type="molecule type" value="Genomic_DNA"/>
</dbReference>
<evidence type="ECO:0000313" key="7">
    <source>
        <dbReference type="EMBL" id="SAI46397.1"/>
    </source>
</evidence>
<organism evidence="7 8">
    <name type="scientific">Bordetella ansorpii</name>
    <dbReference type="NCBI Taxonomy" id="288768"/>
    <lineage>
        <taxon>Bacteria</taxon>
        <taxon>Pseudomonadati</taxon>
        <taxon>Pseudomonadota</taxon>
        <taxon>Betaproteobacteria</taxon>
        <taxon>Burkholderiales</taxon>
        <taxon>Alcaligenaceae</taxon>
        <taxon>Bordetella</taxon>
    </lineage>
</organism>
<dbReference type="RefSeq" id="WP_066416629.1">
    <property type="nucleotide sequence ID" value="NZ_FKBS01000025.1"/>
</dbReference>
<name>A0A157QKU5_9BORD</name>
<keyword evidence="2" id="KW-1003">Cell membrane</keyword>
<evidence type="ECO:0000313" key="8">
    <source>
        <dbReference type="Proteomes" id="UP000077037"/>
    </source>
</evidence>
<dbReference type="PANTHER" id="PTHR33545">
    <property type="entry name" value="UPF0750 MEMBRANE PROTEIN YITT-RELATED"/>
    <property type="match status" value="1"/>
</dbReference>
<evidence type="ECO:0000256" key="5">
    <source>
        <dbReference type="ARBA" id="ARBA00023136"/>
    </source>
</evidence>
<dbReference type="InterPro" id="IPR003740">
    <property type="entry name" value="YitT"/>
</dbReference>
<feature type="transmembrane region" description="Helical" evidence="6">
    <location>
        <begin position="120"/>
        <end position="140"/>
    </location>
</feature>
<gene>
    <name evidence="7" type="ORF">SAMEA1982600_03683</name>
</gene>
<evidence type="ECO:0000256" key="6">
    <source>
        <dbReference type="SAM" id="Phobius"/>
    </source>
</evidence>
<dbReference type="Proteomes" id="UP000077037">
    <property type="component" value="Unassembled WGS sequence"/>
</dbReference>
<comment type="subcellular location">
    <subcellularLocation>
        <location evidence="1">Cell membrane</location>
        <topology evidence="1">Multi-pass membrane protein</topology>
    </subcellularLocation>
</comment>
<dbReference type="AlphaFoldDB" id="A0A157QKU5"/>
<feature type="transmembrane region" description="Helical" evidence="6">
    <location>
        <begin position="160"/>
        <end position="182"/>
    </location>
</feature>
<dbReference type="Pfam" id="PF02588">
    <property type="entry name" value="YitT_membrane"/>
    <property type="match status" value="1"/>
</dbReference>